<protein>
    <submittedName>
        <fullName evidence="7">Fimbrial protein</fullName>
    </submittedName>
</protein>
<dbReference type="GO" id="GO:0009289">
    <property type="term" value="C:pilus"/>
    <property type="evidence" value="ECO:0007669"/>
    <property type="project" value="UniProtKB-SubCell"/>
</dbReference>
<feature type="domain" description="Fimbrial-type adhesion" evidence="6">
    <location>
        <begin position="30"/>
        <end position="166"/>
    </location>
</feature>
<dbReference type="AlphaFoldDB" id="A0AAI9FXY5"/>
<comment type="subcellular location">
    <subcellularLocation>
        <location evidence="1">Fimbrium</location>
    </subcellularLocation>
</comment>
<evidence type="ECO:0000256" key="2">
    <source>
        <dbReference type="ARBA" id="ARBA00006671"/>
    </source>
</evidence>
<accession>A0AAI9FXY5</accession>
<evidence type="ECO:0000256" key="5">
    <source>
        <dbReference type="SAM" id="MobiDB-lite"/>
    </source>
</evidence>
<keyword evidence="3" id="KW-0732">Signal</keyword>
<sequence>MESFPATALGFATSSVESDPSQTMQHAMRLEVTIRPATCSITSTSHALDNVVANDLAASGSNAKESSFDVMMDCPMGNIDVHLSLADANNPGSSNDQLAPAPGATAGGVQVQLLRGGLPVQFGRVWSHGCSSKVSQSIPFSACYLRTADSLVPGEVKGEAVLTAVYR</sequence>
<dbReference type="Gene3D" id="2.60.40.1090">
    <property type="entry name" value="Fimbrial-type adhesion domain"/>
    <property type="match status" value="1"/>
</dbReference>
<dbReference type="PANTHER" id="PTHR33420:SF3">
    <property type="entry name" value="FIMBRIAL SUBUNIT ELFA"/>
    <property type="match status" value="1"/>
</dbReference>
<comment type="caution">
    <text evidence="7">The sequence shown here is derived from an EMBL/GenBank/DDBJ whole genome shotgun (WGS) entry which is preliminary data.</text>
</comment>
<dbReference type="GO" id="GO:0043709">
    <property type="term" value="P:cell adhesion involved in single-species biofilm formation"/>
    <property type="evidence" value="ECO:0007669"/>
    <property type="project" value="TreeGrafter"/>
</dbReference>
<evidence type="ECO:0000256" key="4">
    <source>
        <dbReference type="ARBA" id="ARBA00023263"/>
    </source>
</evidence>
<gene>
    <name evidence="7" type="ORF">QEK83_003716</name>
</gene>
<evidence type="ECO:0000259" key="6">
    <source>
        <dbReference type="Pfam" id="PF00419"/>
    </source>
</evidence>
<evidence type="ECO:0000256" key="1">
    <source>
        <dbReference type="ARBA" id="ARBA00004561"/>
    </source>
</evidence>
<dbReference type="EMBL" id="ABLOMU010000062">
    <property type="protein sequence ID" value="EKT4443024.1"/>
    <property type="molecule type" value="Genomic_DNA"/>
</dbReference>
<dbReference type="InterPro" id="IPR050263">
    <property type="entry name" value="Bact_Fimbrial_Adh_Pro"/>
</dbReference>
<evidence type="ECO:0000313" key="8">
    <source>
        <dbReference type="Proteomes" id="UP001214521"/>
    </source>
</evidence>
<dbReference type="InterPro" id="IPR008966">
    <property type="entry name" value="Adhesion_dom_sf"/>
</dbReference>
<dbReference type="PANTHER" id="PTHR33420">
    <property type="entry name" value="FIMBRIAL SUBUNIT ELFA-RELATED"/>
    <property type="match status" value="1"/>
</dbReference>
<dbReference type="Pfam" id="PF00419">
    <property type="entry name" value="Fimbrial"/>
    <property type="match status" value="1"/>
</dbReference>
<dbReference type="InterPro" id="IPR000259">
    <property type="entry name" value="Adhesion_dom_fimbrial"/>
</dbReference>
<proteinExistence type="inferred from homology"/>
<dbReference type="InterPro" id="IPR036937">
    <property type="entry name" value="Adhesion_dom_fimbrial_sf"/>
</dbReference>
<comment type="similarity">
    <text evidence="2">Belongs to the fimbrial protein family.</text>
</comment>
<feature type="region of interest" description="Disordered" evidence="5">
    <location>
        <begin position="1"/>
        <end position="22"/>
    </location>
</feature>
<name>A0AAI9FXY5_STEMA</name>
<reference evidence="7" key="1">
    <citation type="submission" date="2022-07" db="EMBL/GenBank/DDBJ databases">
        <authorList>
            <consortium name="Clinical and Environmental Microbiology Branch: Whole genome sequencing antimicrobial resistance pathogens in the healthcare setting"/>
        </authorList>
    </citation>
    <scope>NUCLEOTIDE SEQUENCE</scope>
    <source>
        <strain evidence="7">Stenotrophomonas_maltophilia_2021CK-00905</strain>
    </source>
</reference>
<evidence type="ECO:0000256" key="3">
    <source>
        <dbReference type="ARBA" id="ARBA00022729"/>
    </source>
</evidence>
<feature type="compositionally biased region" description="Polar residues" evidence="5">
    <location>
        <begin position="12"/>
        <end position="22"/>
    </location>
</feature>
<dbReference type="SUPFAM" id="SSF49401">
    <property type="entry name" value="Bacterial adhesins"/>
    <property type="match status" value="1"/>
</dbReference>
<dbReference type="Proteomes" id="UP001214521">
    <property type="component" value="Unassembled WGS sequence"/>
</dbReference>
<evidence type="ECO:0000313" key="7">
    <source>
        <dbReference type="EMBL" id="EKT4443024.1"/>
    </source>
</evidence>
<organism evidence="7 8">
    <name type="scientific">Stenotrophomonas maltophilia</name>
    <name type="common">Pseudomonas maltophilia</name>
    <name type="synonym">Xanthomonas maltophilia</name>
    <dbReference type="NCBI Taxonomy" id="40324"/>
    <lineage>
        <taxon>Bacteria</taxon>
        <taxon>Pseudomonadati</taxon>
        <taxon>Pseudomonadota</taxon>
        <taxon>Gammaproteobacteria</taxon>
        <taxon>Lysobacterales</taxon>
        <taxon>Lysobacteraceae</taxon>
        <taxon>Stenotrophomonas</taxon>
        <taxon>Stenotrophomonas maltophilia group</taxon>
    </lineage>
</organism>
<keyword evidence="4" id="KW-0281">Fimbrium</keyword>